<evidence type="ECO:0000313" key="2">
    <source>
        <dbReference type="EMBL" id="ESO01951.1"/>
    </source>
</evidence>
<evidence type="ECO:0000313" key="3">
    <source>
        <dbReference type="EnsemblMetazoa" id="HelroP161158"/>
    </source>
</evidence>
<organism evidence="3 4">
    <name type="scientific">Helobdella robusta</name>
    <name type="common">Californian leech</name>
    <dbReference type="NCBI Taxonomy" id="6412"/>
    <lineage>
        <taxon>Eukaryota</taxon>
        <taxon>Metazoa</taxon>
        <taxon>Spiralia</taxon>
        <taxon>Lophotrochozoa</taxon>
        <taxon>Annelida</taxon>
        <taxon>Clitellata</taxon>
        <taxon>Hirudinea</taxon>
        <taxon>Rhynchobdellida</taxon>
        <taxon>Glossiphoniidae</taxon>
        <taxon>Helobdella</taxon>
    </lineage>
</organism>
<dbReference type="CTD" id="20199060"/>
<dbReference type="Pfam" id="PF15684">
    <property type="entry name" value="AROS"/>
    <property type="match status" value="1"/>
</dbReference>
<dbReference type="EMBL" id="AMQM01000757">
    <property type="status" value="NOT_ANNOTATED_CDS"/>
    <property type="molecule type" value="Genomic_DNA"/>
</dbReference>
<dbReference type="RefSeq" id="XP_009019359.1">
    <property type="nucleotide sequence ID" value="XM_009021111.1"/>
</dbReference>
<name>T1ER60_HELRO</name>
<dbReference type="Proteomes" id="UP000015101">
    <property type="component" value="Unassembled WGS sequence"/>
</dbReference>
<sequence>MTLSAQCGVQLKSRVSNFQQHVWFKSDDNSDGIYRSWPKISNIFFNFNSPYFSLSNPSHISSSIANILAFLIIVEKSSSDESRTKTNDTSKRKLKKKQQEDKIEKYELNKDKTANIFSEKFKYKKEDRTEENLTAIKKLAVVPKLNTKSLEKILQHENSKKRSNPNIMQDTRKRKAEKSLFTDRDFDLFQKEYIDRLDKSDKF</sequence>
<evidence type="ECO:0000256" key="1">
    <source>
        <dbReference type="SAM" id="MobiDB-lite"/>
    </source>
</evidence>
<evidence type="ECO:0000313" key="4">
    <source>
        <dbReference type="Proteomes" id="UP000015101"/>
    </source>
</evidence>
<gene>
    <name evidence="3" type="primary">20199060</name>
    <name evidence="2" type="ORF">HELRODRAFT_161158</name>
</gene>
<reference evidence="3" key="3">
    <citation type="submission" date="2015-06" db="UniProtKB">
        <authorList>
            <consortium name="EnsemblMetazoa"/>
        </authorList>
    </citation>
    <scope>IDENTIFICATION</scope>
</reference>
<dbReference type="HOGENOM" id="CLU_1350202_0_0_1"/>
<dbReference type="AlphaFoldDB" id="T1ER60"/>
<dbReference type="InterPro" id="IPR023262">
    <property type="entry name" value="AROS"/>
</dbReference>
<dbReference type="EMBL" id="KB096742">
    <property type="protein sequence ID" value="ESO01951.1"/>
    <property type="molecule type" value="Genomic_DNA"/>
</dbReference>
<accession>T1ER60</accession>
<reference evidence="2 4" key="2">
    <citation type="journal article" date="2013" name="Nature">
        <title>Insights into bilaterian evolution from three spiralian genomes.</title>
        <authorList>
            <person name="Simakov O."/>
            <person name="Marletaz F."/>
            <person name="Cho S.J."/>
            <person name="Edsinger-Gonzales E."/>
            <person name="Havlak P."/>
            <person name="Hellsten U."/>
            <person name="Kuo D.H."/>
            <person name="Larsson T."/>
            <person name="Lv J."/>
            <person name="Arendt D."/>
            <person name="Savage R."/>
            <person name="Osoegawa K."/>
            <person name="de Jong P."/>
            <person name="Grimwood J."/>
            <person name="Chapman J.A."/>
            <person name="Shapiro H."/>
            <person name="Aerts A."/>
            <person name="Otillar R.P."/>
            <person name="Terry A.Y."/>
            <person name="Boore J.L."/>
            <person name="Grigoriev I.V."/>
            <person name="Lindberg D.R."/>
            <person name="Seaver E.C."/>
            <person name="Weisblat D.A."/>
            <person name="Putnam N.H."/>
            <person name="Rokhsar D.S."/>
        </authorList>
    </citation>
    <scope>NUCLEOTIDE SEQUENCE</scope>
</reference>
<reference evidence="4" key="1">
    <citation type="submission" date="2012-12" db="EMBL/GenBank/DDBJ databases">
        <authorList>
            <person name="Hellsten U."/>
            <person name="Grimwood J."/>
            <person name="Chapman J.A."/>
            <person name="Shapiro H."/>
            <person name="Aerts A."/>
            <person name="Otillar R.P."/>
            <person name="Terry A.Y."/>
            <person name="Boore J.L."/>
            <person name="Simakov O."/>
            <person name="Marletaz F."/>
            <person name="Cho S.-J."/>
            <person name="Edsinger-Gonzales E."/>
            <person name="Havlak P."/>
            <person name="Kuo D.-H."/>
            <person name="Larsson T."/>
            <person name="Lv J."/>
            <person name="Arendt D."/>
            <person name="Savage R."/>
            <person name="Osoegawa K."/>
            <person name="de Jong P."/>
            <person name="Lindberg D.R."/>
            <person name="Seaver E.C."/>
            <person name="Weisblat D.A."/>
            <person name="Putnam N.H."/>
            <person name="Grigoriev I.V."/>
            <person name="Rokhsar D.S."/>
        </authorList>
    </citation>
    <scope>NUCLEOTIDE SEQUENCE</scope>
</reference>
<keyword evidence="4" id="KW-1185">Reference proteome</keyword>
<dbReference type="EMBL" id="AMQM01000758">
    <property type="status" value="NOT_ANNOTATED_CDS"/>
    <property type="molecule type" value="Genomic_DNA"/>
</dbReference>
<dbReference type="EnsemblMetazoa" id="HelroT161158">
    <property type="protein sequence ID" value="HelroP161158"/>
    <property type="gene ID" value="HelroG161158"/>
</dbReference>
<dbReference type="KEGG" id="hro:HELRODRAFT_161158"/>
<dbReference type="GeneID" id="20199060"/>
<feature type="region of interest" description="Disordered" evidence="1">
    <location>
        <begin position="154"/>
        <end position="175"/>
    </location>
</feature>
<feature type="region of interest" description="Disordered" evidence="1">
    <location>
        <begin position="81"/>
        <end position="100"/>
    </location>
</feature>
<dbReference type="InParanoid" id="T1ER60"/>
<proteinExistence type="predicted"/>
<protein>
    <submittedName>
        <fullName evidence="2 3">Uncharacterized protein</fullName>
    </submittedName>
</protein>